<accession>A0A4U8QCN4</accession>
<gene>
    <name evidence="1" type="ORF">DSM106044_00817</name>
</gene>
<sequence length="173" mass="20841">MKVNEYVNIISDQMKRALWEVKNVVDCIPEELWKKEYCEMPLWKHVYHMMHSLDLWFINPRDSHFQEPTIHVKDLNNLNVVSKKELTYNEIKSYFSQIEEKINQYFLDLKDEELLQRPEVCEYNRFTLIMAQIRHLHTHMGMIMGFIAADTNLWPRVLGLKGKMPEGGYNKFF</sequence>
<keyword evidence="2" id="KW-1185">Reference proteome</keyword>
<comment type="caution">
    <text evidence="1">The sequence shown here is derived from an EMBL/GenBank/DDBJ whole genome shotgun (WGS) entry which is preliminary data.</text>
</comment>
<dbReference type="Proteomes" id="UP000306509">
    <property type="component" value="Unassembled WGS sequence"/>
</dbReference>
<dbReference type="Gene3D" id="1.20.120.450">
    <property type="entry name" value="dinb family like domain"/>
    <property type="match status" value="1"/>
</dbReference>
<organism evidence="1 2">
    <name type="scientific">Robinsoniella peoriensis</name>
    <dbReference type="NCBI Taxonomy" id="180332"/>
    <lineage>
        <taxon>Bacteria</taxon>
        <taxon>Bacillati</taxon>
        <taxon>Bacillota</taxon>
        <taxon>Clostridia</taxon>
        <taxon>Lachnospirales</taxon>
        <taxon>Lachnospiraceae</taxon>
        <taxon>Robinsoniella</taxon>
    </lineage>
</organism>
<dbReference type="InterPro" id="IPR034660">
    <property type="entry name" value="DinB/YfiT-like"/>
</dbReference>
<dbReference type="AlphaFoldDB" id="A0A4U8QCN4"/>
<evidence type="ECO:0000313" key="1">
    <source>
        <dbReference type="EMBL" id="TLD02304.1"/>
    </source>
</evidence>
<evidence type="ECO:0008006" key="3">
    <source>
        <dbReference type="Google" id="ProtNLM"/>
    </source>
</evidence>
<dbReference type="RefSeq" id="WP_138001840.1">
    <property type="nucleotide sequence ID" value="NZ_QGQD01000018.1"/>
</dbReference>
<dbReference type="SUPFAM" id="SSF109854">
    <property type="entry name" value="DinB/YfiT-like putative metalloenzymes"/>
    <property type="match status" value="1"/>
</dbReference>
<evidence type="ECO:0000313" key="2">
    <source>
        <dbReference type="Proteomes" id="UP000306509"/>
    </source>
</evidence>
<dbReference type="EMBL" id="QGQD01000018">
    <property type="protein sequence ID" value="TLD02304.1"/>
    <property type="molecule type" value="Genomic_DNA"/>
</dbReference>
<reference evidence="1 2" key="1">
    <citation type="journal article" date="2019" name="Anaerobe">
        <title>Detection of Robinsoniella peoriensis in multiple bone samples of a trauma patient.</title>
        <authorList>
            <person name="Schrottner P."/>
            <person name="Hartwich K."/>
            <person name="Bunk B."/>
            <person name="Schober I."/>
            <person name="Helbig S."/>
            <person name="Rudolph W.W."/>
            <person name="Gunzer F."/>
        </authorList>
    </citation>
    <scope>NUCLEOTIDE SEQUENCE [LARGE SCALE GENOMIC DNA]</scope>
    <source>
        <strain evidence="1 2">DSM 106044</strain>
    </source>
</reference>
<dbReference type="STRING" id="180332.GCA_000797495_05251"/>
<name>A0A4U8QCN4_9FIRM</name>
<protein>
    <recommendedName>
        <fullName evidence="3">DinB superfamily protein</fullName>
    </recommendedName>
</protein>
<proteinExistence type="predicted"/>